<keyword evidence="5 6" id="KW-0460">Magnesium</keyword>
<name>A0A0D1ZAP5_9EURO</name>
<dbReference type="Proteomes" id="UP000053328">
    <property type="component" value="Unassembled WGS sequence"/>
</dbReference>
<dbReference type="GeneID" id="27338125"/>
<proteinExistence type="inferred from homology"/>
<keyword evidence="3 6" id="KW-0479">Metal-binding</keyword>
<evidence type="ECO:0000313" key="7">
    <source>
        <dbReference type="EMBL" id="KIW10082.1"/>
    </source>
</evidence>
<dbReference type="HOGENOM" id="CLU_033446_1_1_1"/>
<dbReference type="InterPro" id="IPR020583">
    <property type="entry name" value="Inositol_monoP_metal-BS"/>
</dbReference>
<feature type="binding site" evidence="6">
    <location>
        <position position="139"/>
    </location>
    <ligand>
        <name>Mg(2+)</name>
        <dbReference type="ChEBI" id="CHEBI:18420"/>
        <label>1</label>
        <note>catalytic</note>
    </ligand>
</feature>
<dbReference type="GO" id="GO:0008441">
    <property type="term" value="F:3'(2'),5'-bisphosphate nucleotidase activity"/>
    <property type="evidence" value="ECO:0007669"/>
    <property type="project" value="TreeGrafter"/>
</dbReference>
<dbReference type="GO" id="GO:0000103">
    <property type="term" value="P:sulfate assimilation"/>
    <property type="evidence" value="ECO:0007669"/>
    <property type="project" value="TreeGrafter"/>
</dbReference>
<reference evidence="7 8" key="1">
    <citation type="submission" date="2015-01" db="EMBL/GenBank/DDBJ databases">
        <title>The Genome Sequence of Exophiala spinifera CBS89968.</title>
        <authorList>
            <consortium name="The Broad Institute Genomics Platform"/>
            <person name="Cuomo C."/>
            <person name="de Hoog S."/>
            <person name="Gorbushina A."/>
            <person name="Stielow B."/>
            <person name="Teixiera M."/>
            <person name="Abouelleil A."/>
            <person name="Chapman S.B."/>
            <person name="Priest M."/>
            <person name="Young S.K."/>
            <person name="Wortman J."/>
            <person name="Nusbaum C."/>
            <person name="Birren B."/>
        </authorList>
    </citation>
    <scope>NUCLEOTIDE SEQUENCE [LARGE SCALE GENOMIC DNA]</scope>
    <source>
        <strain evidence="7 8">CBS 89968</strain>
    </source>
</reference>
<dbReference type="Gene3D" id="3.30.540.10">
    <property type="entry name" value="Fructose-1,6-Bisphosphatase, subunit A, domain 1"/>
    <property type="match status" value="1"/>
</dbReference>
<sequence>MSLPYAEELAAALRAVHLASHATKSLLPSQDKGSSWKSDQSLVTVADYASQALLIATIAHSFPDDRFLGEESAAELRHSPLLAEQVWHLVSETLRQSPDPDTTSLLRDDLKGVDDVLRYIDMGGDGMGGPDSGRLWVLDPLDGTAAFLKGTQYALSLALLQNGTQQVGVVGCPNLPFEVAAASPSEFIEVKESLVDNEGHGCVLSAVKGHGAFVRKMGTKDYLSPPMRVTMIGSNGPSIAEHIRLVQPSNKSYDAAKQQEFARQVGAPWPGTQLWSSQMRFAALAISAGNVQVAFRIPRDYHSCVWDVAGGALIVEEAGGKVTDANGKELDFTRGRRLENNWGIIAASAAIHSKMLEVARAVDEGD</sequence>
<dbReference type="EMBL" id="KN847500">
    <property type="protein sequence ID" value="KIW10082.1"/>
    <property type="molecule type" value="Genomic_DNA"/>
</dbReference>
<evidence type="ECO:0000256" key="4">
    <source>
        <dbReference type="ARBA" id="ARBA00022801"/>
    </source>
</evidence>
<feature type="binding site" evidence="6">
    <location>
        <position position="70"/>
    </location>
    <ligand>
        <name>Mg(2+)</name>
        <dbReference type="ChEBI" id="CHEBI:18420"/>
        <label>1</label>
        <note>catalytic</note>
    </ligand>
</feature>
<dbReference type="PROSITE" id="PS00630">
    <property type="entry name" value="IMP_2"/>
    <property type="match status" value="1"/>
</dbReference>
<organism evidence="7 8">
    <name type="scientific">Exophiala spinifera</name>
    <dbReference type="NCBI Taxonomy" id="91928"/>
    <lineage>
        <taxon>Eukaryota</taxon>
        <taxon>Fungi</taxon>
        <taxon>Dikarya</taxon>
        <taxon>Ascomycota</taxon>
        <taxon>Pezizomycotina</taxon>
        <taxon>Eurotiomycetes</taxon>
        <taxon>Chaetothyriomycetidae</taxon>
        <taxon>Chaetothyriales</taxon>
        <taxon>Herpotrichiellaceae</taxon>
        <taxon>Exophiala</taxon>
    </lineage>
</organism>
<dbReference type="PANTHER" id="PTHR43200">
    <property type="entry name" value="PHOSPHATASE"/>
    <property type="match status" value="1"/>
</dbReference>
<dbReference type="SUPFAM" id="SSF56655">
    <property type="entry name" value="Carbohydrate phosphatase"/>
    <property type="match status" value="1"/>
</dbReference>
<feature type="binding site" evidence="6">
    <location>
        <position position="141"/>
    </location>
    <ligand>
        <name>Mg(2+)</name>
        <dbReference type="ChEBI" id="CHEBI:18420"/>
        <label>1</label>
        <note>catalytic</note>
    </ligand>
</feature>
<comment type="similarity">
    <text evidence="2">Belongs to the inositol monophosphatase superfamily.</text>
</comment>
<dbReference type="OrthoDB" id="411145at2759"/>
<evidence type="ECO:0000256" key="1">
    <source>
        <dbReference type="ARBA" id="ARBA00001946"/>
    </source>
</evidence>
<dbReference type="InterPro" id="IPR000760">
    <property type="entry name" value="Inositol_monophosphatase-like"/>
</dbReference>
<dbReference type="VEuPathDB" id="FungiDB:PV08_11042"/>
<protein>
    <submittedName>
        <fullName evidence="7">3'(2'),5'-bisphosphate nucleotidase</fullName>
    </submittedName>
</protein>
<dbReference type="InterPro" id="IPR020550">
    <property type="entry name" value="Inositol_monophosphatase_CS"/>
</dbReference>
<dbReference type="Pfam" id="PF00459">
    <property type="entry name" value="Inositol_P"/>
    <property type="match status" value="1"/>
</dbReference>
<keyword evidence="8" id="KW-1185">Reference proteome</keyword>
<keyword evidence="4" id="KW-0378">Hydrolase</keyword>
<gene>
    <name evidence="7" type="ORF">PV08_11042</name>
</gene>
<comment type="cofactor">
    <cofactor evidence="1 6">
        <name>Mg(2+)</name>
        <dbReference type="ChEBI" id="CHEBI:18420"/>
    </cofactor>
</comment>
<dbReference type="InterPro" id="IPR051090">
    <property type="entry name" value="Inositol_monoP_superfamily"/>
</dbReference>
<evidence type="ECO:0000256" key="3">
    <source>
        <dbReference type="ARBA" id="ARBA00022723"/>
    </source>
</evidence>
<feature type="binding site" evidence="6">
    <location>
        <position position="307"/>
    </location>
    <ligand>
        <name>Mg(2+)</name>
        <dbReference type="ChEBI" id="CHEBI:18420"/>
        <label>1</label>
        <note>catalytic</note>
    </ligand>
</feature>
<feature type="binding site" evidence="6">
    <location>
        <position position="142"/>
    </location>
    <ligand>
        <name>Mg(2+)</name>
        <dbReference type="ChEBI" id="CHEBI:18420"/>
        <label>1</label>
        <note>catalytic</note>
    </ligand>
</feature>
<dbReference type="STRING" id="91928.A0A0D1ZAP5"/>
<dbReference type="GO" id="GO:0046872">
    <property type="term" value="F:metal ion binding"/>
    <property type="evidence" value="ECO:0007669"/>
    <property type="project" value="UniProtKB-KW"/>
</dbReference>
<dbReference type="Gene3D" id="3.40.190.80">
    <property type="match status" value="1"/>
</dbReference>
<evidence type="ECO:0000256" key="2">
    <source>
        <dbReference type="ARBA" id="ARBA00009759"/>
    </source>
</evidence>
<accession>A0A0D1ZAP5</accession>
<dbReference type="PROSITE" id="PS00629">
    <property type="entry name" value="IMP_1"/>
    <property type="match status" value="1"/>
</dbReference>
<dbReference type="CDD" id="cd01517">
    <property type="entry name" value="PAP_phosphatase"/>
    <property type="match status" value="1"/>
</dbReference>
<evidence type="ECO:0000313" key="8">
    <source>
        <dbReference type="Proteomes" id="UP000053328"/>
    </source>
</evidence>
<evidence type="ECO:0000256" key="6">
    <source>
        <dbReference type="PIRSR" id="PIRSR600760-2"/>
    </source>
</evidence>
<dbReference type="AlphaFoldDB" id="A0A0D1ZAP5"/>
<dbReference type="RefSeq" id="XP_016230298.1">
    <property type="nucleotide sequence ID" value="XM_016385354.1"/>
</dbReference>
<dbReference type="GO" id="GO:0046854">
    <property type="term" value="P:phosphatidylinositol phosphate biosynthetic process"/>
    <property type="evidence" value="ECO:0007669"/>
    <property type="project" value="InterPro"/>
</dbReference>
<evidence type="ECO:0000256" key="5">
    <source>
        <dbReference type="ARBA" id="ARBA00022842"/>
    </source>
</evidence>
<dbReference type="PANTHER" id="PTHR43200:SF2">
    <property type="entry name" value="3'(2'),5'-BISPHOSPHATE NUCLEOTIDASE"/>
    <property type="match status" value="1"/>
</dbReference>